<name>A0A379WVX9_SALET</name>
<evidence type="ECO:0000313" key="2">
    <source>
        <dbReference type="EMBL" id="SUH37788.1"/>
    </source>
</evidence>
<keyword evidence="1" id="KW-1133">Transmembrane helix</keyword>
<proteinExistence type="predicted"/>
<dbReference type="Proteomes" id="UP000254712">
    <property type="component" value="Unassembled WGS sequence"/>
</dbReference>
<sequence>MSQNKARNMPYLLAVICIYFSYFLHGMSVITLAQNMTSLAQKFSTDSAGIAYLISGIGLGRLVSILFFAYCPINLAVGQ</sequence>
<keyword evidence="1" id="KW-0812">Transmembrane</keyword>
<feature type="transmembrane region" description="Helical" evidence="1">
    <location>
        <begin position="12"/>
        <end position="30"/>
    </location>
</feature>
<evidence type="ECO:0000256" key="1">
    <source>
        <dbReference type="SAM" id="Phobius"/>
    </source>
</evidence>
<dbReference type="AlphaFoldDB" id="A0A379WVX9"/>
<reference evidence="2 3" key="1">
    <citation type="submission" date="2018-06" db="EMBL/GenBank/DDBJ databases">
        <authorList>
            <consortium name="Pathogen Informatics"/>
            <person name="Doyle S."/>
        </authorList>
    </citation>
    <scope>NUCLEOTIDE SEQUENCE [LARGE SCALE GENOMIC DNA]</scope>
    <source>
        <strain evidence="2 3">NCTC8261</strain>
    </source>
</reference>
<protein>
    <submittedName>
        <fullName evidence="2">Transporter</fullName>
    </submittedName>
</protein>
<keyword evidence="1" id="KW-0472">Membrane</keyword>
<gene>
    <name evidence="2" type="primary">ydiN_1</name>
    <name evidence="2" type="ORF">NCTC8261_04092</name>
</gene>
<organism evidence="2 3">
    <name type="scientific">Salmonella enterica I</name>
    <dbReference type="NCBI Taxonomy" id="59201"/>
    <lineage>
        <taxon>Bacteria</taxon>
        <taxon>Pseudomonadati</taxon>
        <taxon>Pseudomonadota</taxon>
        <taxon>Gammaproteobacteria</taxon>
        <taxon>Enterobacterales</taxon>
        <taxon>Enterobacteriaceae</taxon>
        <taxon>Salmonella</taxon>
    </lineage>
</organism>
<evidence type="ECO:0000313" key="3">
    <source>
        <dbReference type="Proteomes" id="UP000254712"/>
    </source>
</evidence>
<dbReference type="EMBL" id="UGXT01000002">
    <property type="protein sequence ID" value="SUH37788.1"/>
    <property type="molecule type" value="Genomic_DNA"/>
</dbReference>
<feature type="transmembrane region" description="Helical" evidence="1">
    <location>
        <begin position="50"/>
        <end position="73"/>
    </location>
</feature>
<accession>A0A379WVX9</accession>